<evidence type="ECO:0000256" key="6">
    <source>
        <dbReference type="ARBA" id="ARBA00023328"/>
    </source>
</evidence>
<reference evidence="7 8" key="1">
    <citation type="submission" date="2018-12" db="EMBL/GenBank/DDBJ databases">
        <title>Draft genome sequence of Xylaria grammica IHI A82.</title>
        <authorList>
            <person name="Buettner E."/>
            <person name="Kellner H."/>
        </authorList>
    </citation>
    <scope>NUCLEOTIDE SEQUENCE [LARGE SCALE GENOMIC DNA]</scope>
    <source>
        <strain evidence="7 8">IHI A82</strain>
    </source>
</reference>
<dbReference type="PANTHER" id="PTHR48208:SF2">
    <property type="entry name" value="CENTROMERE PROTEIN I"/>
    <property type="match status" value="1"/>
</dbReference>
<dbReference type="GO" id="GO:0005634">
    <property type="term" value="C:nucleus"/>
    <property type="evidence" value="ECO:0007669"/>
    <property type="project" value="UniProtKB-SubCell"/>
</dbReference>
<evidence type="ECO:0000256" key="5">
    <source>
        <dbReference type="ARBA" id="ARBA00023242"/>
    </source>
</evidence>
<gene>
    <name evidence="7" type="ORF">EKO27_g5137</name>
</gene>
<comment type="subcellular location">
    <subcellularLocation>
        <location evidence="2">Chromosome</location>
        <location evidence="2">Centromere</location>
    </subcellularLocation>
    <subcellularLocation>
        <location evidence="1">Nucleus</location>
    </subcellularLocation>
</comment>
<accession>A0A439D6D8</accession>
<dbReference type="STRING" id="363999.A0A439D6D8"/>
<evidence type="ECO:0000313" key="8">
    <source>
        <dbReference type="Proteomes" id="UP000286045"/>
    </source>
</evidence>
<keyword evidence="6" id="KW-0137">Centromere</keyword>
<comment type="caution">
    <text evidence="7">The sequence shown here is derived from an EMBL/GenBank/DDBJ whole genome shotgun (WGS) entry which is preliminary data.</text>
</comment>
<dbReference type="GO" id="GO:0000070">
    <property type="term" value="P:mitotic sister chromatid segregation"/>
    <property type="evidence" value="ECO:0007669"/>
    <property type="project" value="TreeGrafter"/>
</dbReference>
<evidence type="ECO:0008006" key="9">
    <source>
        <dbReference type="Google" id="ProtNLM"/>
    </source>
</evidence>
<dbReference type="Pfam" id="PF07778">
    <property type="entry name" value="CENP-I"/>
    <property type="match status" value="1"/>
</dbReference>
<sequence>MQASLSSVLQASILPAKQRGADIRPTVDQLASLAYDQGLLPADLNELIDLVTTPNFLNQASLVNLIRNLYPATSVSGDLIIKVIGCLGHGKLKPSLTTQAALLKWLVMIQNVVENQNYFLRAYPVLFNLLDTAALRTHACHLLALITRRRHVRPHRIQALLLLSRHTGNDPALTGLLRVYKDYYPEIVVGDATRGKASAFNHPDSQWRERLDEIQRAHAQRRASRSEKPLDAFRIARNRLNGAKDLLIPEVHTSHATENSITLEEIETVDGFVKNLEKIELPNQLIAILSDPLLQKLLLLRPQAQAHLRACNWLNSYTQDLVAGNSDIRLVDILNTLKNYVVATKALPPIFLAFLREMVNVWDGVEGRELVLEILTHTPLADFQELLVNIFQPIERRILGGTPHSQLQILGFFTSLLRRWIVHCLSAEERLLGASESAAHLVAHVNNLCLALIQTSNNLETHGKVLDFYYQTASLASNAFLLTHTQATAVPPATLIYNMFFSASPLTASRVCSVVAKYKEGFQLAMSVANINHTPKHIAEFNSFLMDICNCLWRQRALSDEDANAKGCLVPRSLVQDLSSYVASLSIGSPLGSLFSLSYSPHFSLFAISLLRELEEGVEEQEGLNIKHAGPVTRASLSVLGNRGGINLSWDDYRRGVLDYLVSHDMSGVEHLLSITIGTLRQSR</sequence>
<organism evidence="7 8">
    <name type="scientific">Xylaria grammica</name>
    <dbReference type="NCBI Taxonomy" id="363999"/>
    <lineage>
        <taxon>Eukaryota</taxon>
        <taxon>Fungi</taxon>
        <taxon>Dikarya</taxon>
        <taxon>Ascomycota</taxon>
        <taxon>Pezizomycotina</taxon>
        <taxon>Sordariomycetes</taxon>
        <taxon>Xylariomycetidae</taxon>
        <taxon>Xylariales</taxon>
        <taxon>Xylariaceae</taxon>
        <taxon>Xylaria</taxon>
    </lineage>
</organism>
<evidence type="ECO:0000313" key="7">
    <source>
        <dbReference type="EMBL" id="RWA09961.1"/>
    </source>
</evidence>
<evidence type="ECO:0000256" key="3">
    <source>
        <dbReference type="ARBA" id="ARBA00005470"/>
    </source>
</evidence>
<dbReference type="GO" id="GO:0000939">
    <property type="term" value="C:inner kinetochore"/>
    <property type="evidence" value="ECO:0007669"/>
    <property type="project" value="TreeGrafter"/>
</dbReference>
<keyword evidence="8" id="KW-1185">Reference proteome</keyword>
<evidence type="ECO:0000256" key="2">
    <source>
        <dbReference type="ARBA" id="ARBA00004584"/>
    </source>
</evidence>
<proteinExistence type="inferred from homology"/>
<dbReference type="GO" id="GO:0034080">
    <property type="term" value="P:CENP-A containing chromatin assembly"/>
    <property type="evidence" value="ECO:0007669"/>
    <property type="project" value="TreeGrafter"/>
</dbReference>
<keyword evidence="4" id="KW-0158">Chromosome</keyword>
<evidence type="ECO:0000256" key="1">
    <source>
        <dbReference type="ARBA" id="ARBA00004123"/>
    </source>
</evidence>
<comment type="similarity">
    <text evidence="3">Belongs to the CENP-I/CTF3 family.</text>
</comment>
<name>A0A439D6D8_9PEZI</name>
<dbReference type="InterPro" id="IPR012485">
    <property type="entry name" value="CENP-I"/>
</dbReference>
<evidence type="ECO:0000256" key="4">
    <source>
        <dbReference type="ARBA" id="ARBA00022454"/>
    </source>
</evidence>
<dbReference type="EMBL" id="RYZI01000132">
    <property type="protein sequence ID" value="RWA09961.1"/>
    <property type="molecule type" value="Genomic_DNA"/>
</dbReference>
<dbReference type="AlphaFoldDB" id="A0A439D6D8"/>
<dbReference type="PANTHER" id="PTHR48208">
    <property type="entry name" value="CENTROMERE PROTEIN I"/>
    <property type="match status" value="1"/>
</dbReference>
<dbReference type="CDD" id="cd22647">
    <property type="entry name" value="CTF3_NTD_HEAT"/>
    <property type="match status" value="1"/>
</dbReference>
<dbReference type="Proteomes" id="UP000286045">
    <property type="component" value="Unassembled WGS sequence"/>
</dbReference>
<protein>
    <recommendedName>
        <fullName evidence="9">Mis6 domain protein</fullName>
    </recommendedName>
</protein>
<keyword evidence="5" id="KW-0539">Nucleus</keyword>